<dbReference type="SMART" id="SM00422">
    <property type="entry name" value="HTH_MERR"/>
    <property type="match status" value="1"/>
</dbReference>
<dbReference type="InterPro" id="IPR009061">
    <property type="entry name" value="DNA-bd_dom_put_sf"/>
</dbReference>
<sequence>MAWSTSELARLAGTTVNTIRHYHRLGLLDEPDRRYNGYKQYETPDLVRLLRIRRLVELGVPLARIKELDASADGEALRGVDIDHAATIERLEKARQSIAVLLSENAPADTPVGFESVAERMSETDRSMVHMYAQVFDERALADIRQAVENDEDGVSDDFDALPADADEATRQNLAEKYAPSYARTLRDFPWMNDDPMARVSKGRAVTEQTFLDALRELHNEAQLDVIQRAKRLAREQLRAEGRRNA</sequence>
<dbReference type="Gene3D" id="1.10.1660.10">
    <property type="match status" value="1"/>
</dbReference>
<keyword evidence="4" id="KW-1185">Reference proteome</keyword>
<evidence type="ECO:0000313" key="4">
    <source>
        <dbReference type="Proteomes" id="UP001523369"/>
    </source>
</evidence>
<dbReference type="Pfam" id="PF13411">
    <property type="entry name" value="MerR_1"/>
    <property type="match status" value="1"/>
</dbReference>
<dbReference type="InterPro" id="IPR000551">
    <property type="entry name" value="MerR-type_HTH_dom"/>
</dbReference>
<dbReference type="InterPro" id="IPR047057">
    <property type="entry name" value="MerR_fam"/>
</dbReference>
<dbReference type="EMBL" id="JAMYJR010000042">
    <property type="protein sequence ID" value="MCO8276267.1"/>
    <property type="molecule type" value="Genomic_DNA"/>
</dbReference>
<protein>
    <submittedName>
        <fullName evidence="3">MerR family transcriptional regulator</fullName>
    </submittedName>
</protein>
<organism evidence="3 4">
    <name type="scientific">Paractinoplanes aksuensis</name>
    <dbReference type="NCBI Taxonomy" id="2939490"/>
    <lineage>
        <taxon>Bacteria</taxon>
        <taxon>Bacillati</taxon>
        <taxon>Actinomycetota</taxon>
        <taxon>Actinomycetes</taxon>
        <taxon>Micromonosporales</taxon>
        <taxon>Micromonosporaceae</taxon>
        <taxon>Paractinoplanes</taxon>
    </lineage>
</organism>
<dbReference type="PANTHER" id="PTHR30204:SF93">
    <property type="entry name" value="HTH MERR-TYPE DOMAIN-CONTAINING PROTEIN"/>
    <property type="match status" value="1"/>
</dbReference>
<dbReference type="PROSITE" id="PS50937">
    <property type="entry name" value="HTH_MERR_2"/>
    <property type="match status" value="1"/>
</dbReference>
<comment type="caution">
    <text evidence="3">The sequence shown here is derived from an EMBL/GenBank/DDBJ whole genome shotgun (WGS) entry which is preliminary data.</text>
</comment>
<dbReference type="Proteomes" id="UP001523369">
    <property type="component" value="Unassembled WGS sequence"/>
</dbReference>
<evidence type="ECO:0000256" key="1">
    <source>
        <dbReference type="ARBA" id="ARBA00023125"/>
    </source>
</evidence>
<evidence type="ECO:0000259" key="2">
    <source>
        <dbReference type="PROSITE" id="PS50937"/>
    </source>
</evidence>
<dbReference type="PRINTS" id="PR00040">
    <property type="entry name" value="HTHMERR"/>
</dbReference>
<evidence type="ECO:0000313" key="3">
    <source>
        <dbReference type="EMBL" id="MCO8276267.1"/>
    </source>
</evidence>
<name>A0ABT1DZH3_9ACTN</name>
<proteinExistence type="predicted"/>
<dbReference type="RefSeq" id="WP_253242300.1">
    <property type="nucleotide sequence ID" value="NZ_JAMYJR010000042.1"/>
</dbReference>
<feature type="domain" description="HTH merR-type" evidence="2">
    <location>
        <begin position="2"/>
        <end position="71"/>
    </location>
</feature>
<keyword evidence="1" id="KW-0238">DNA-binding</keyword>
<dbReference type="PANTHER" id="PTHR30204">
    <property type="entry name" value="REDOX-CYCLING DRUG-SENSING TRANSCRIPTIONAL ACTIVATOR SOXR"/>
    <property type="match status" value="1"/>
</dbReference>
<dbReference type="SUPFAM" id="SSF46955">
    <property type="entry name" value="Putative DNA-binding domain"/>
    <property type="match status" value="1"/>
</dbReference>
<reference evidence="3 4" key="1">
    <citation type="submission" date="2022-06" db="EMBL/GenBank/DDBJ databases">
        <title>New Species of the Genus Actinoplanes, ActinopZanes ferrugineus.</title>
        <authorList>
            <person name="Ding P."/>
        </authorList>
    </citation>
    <scope>NUCLEOTIDE SEQUENCE [LARGE SCALE GENOMIC DNA]</scope>
    <source>
        <strain evidence="3 4">TRM88003</strain>
    </source>
</reference>
<accession>A0ABT1DZH3</accession>
<gene>
    <name evidence="3" type="ORF">M1L60_37380</name>
</gene>